<protein>
    <submittedName>
        <fullName evidence="7">Putative iron export permease protein FetB</fullName>
    </submittedName>
</protein>
<evidence type="ECO:0000313" key="7">
    <source>
        <dbReference type="EMBL" id="MPL88008.1"/>
    </source>
</evidence>
<feature type="transmembrane region" description="Helical" evidence="6">
    <location>
        <begin position="36"/>
        <end position="59"/>
    </location>
</feature>
<feature type="transmembrane region" description="Helical" evidence="6">
    <location>
        <begin position="12"/>
        <end position="29"/>
    </location>
</feature>
<gene>
    <name evidence="7" type="primary">fetB_4</name>
    <name evidence="7" type="ORF">SDC9_34021</name>
</gene>
<dbReference type="PANTHER" id="PTHR30028:SF0">
    <property type="entry name" value="PROTEIN ALUMINUM SENSITIVE 3"/>
    <property type="match status" value="1"/>
</dbReference>
<evidence type="ECO:0000256" key="6">
    <source>
        <dbReference type="SAM" id="Phobius"/>
    </source>
</evidence>
<feature type="transmembrane region" description="Helical" evidence="6">
    <location>
        <begin position="126"/>
        <end position="146"/>
    </location>
</feature>
<keyword evidence="4 6" id="KW-1133">Transmembrane helix</keyword>
<comment type="caution">
    <text evidence="7">The sequence shown here is derived from an EMBL/GenBank/DDBJ whole genome shotgun (WGS) entry which is preliminary data.</text>
</comment>
<keyword evidence="3 6" id="KW-0812">Transmembrane</keyword>
<dbReference type="PANTHER" id="PTHR30028">
    <property type="entry name" value="UPF0014 INNER MEMBRANE PROTEIN YBBM-RELATED"/>
    <property type="match status" value="1"/>
</dbReference>
<feature type="transmembrane region" description="Helical" evidence="6">
    <location>
        <begin position="193"/>
        <end position="213"/>
    </location>
</feature>
<dbReference type="EMBL" id="VSSQ01000249">
    <property type="protein sequence ID" value="MPL88008.1"/>
    <property type="molecule type" value="Genomic_DNA"/>
</dbReference>
<sequence length="258" mass="28534">MNGVADITITNFLLIYLLLLIVLVVMKLCHIGQSKLLFVASLRMTVQLIIAGFVLMFIFKNPHPVFTVAYIIAMIAFATYRVISKNKWLNKSFRWAIFGTMALSGVSVLAFFLLAIVHKNLFNPQYAIPLSGMIFGNAMTGLNLGVKTFHDNLESEHLQIETLLNFGAEPKQILLPFVNNALETAMLPTLNSMVGMGIVALPGMMTGQILSGTLPTTAILYQIAMMIVICTVLCLSVFGSLYLGYKTLYNERAQIIFP</sequence>
<comment type="similarity">
    <text evidence="2">Belongs to the UPF0014 family.</text>
</comment>
<dbReference type="Pfam" id="PF03649">
    <property type="entry name" value="UPF0014"/>
    <property type="match status" value="1"/>
</dbReference>
<evidence type="ECO:0000256" key="4">
    <source>
        <dbReference type="ARBA" id="ARBA00022989"/>
    </source>
</evidence>
<evidence type="ECO:0000256" key="5">
    <source>
        <dbReference type="ARBA" id="ARBA00023136"/>
    </source>
</evidence>
<dbReference type="GO" id="GO:0005886">
    <property type="term" value="C:plasma membrane"/>
    <property type="evidence" value="ECO:0007669"/>
    <property type="project" value="TreeGrafter"/>
</dbReference>
<name>A0A644V9K3_9ZZZZ</name>
<dbReference type="AlphaFoldDB" id="A0A644V9K3"/>
<evidence type="ECO:0000256" key="3">
    <source>
        <dbReference type="ARBA" id="ARBA00022692"/>
    </source>
</evidence>
<accession>A0A644V9K3</accession>
<dbReference type="InterPro" id="IPR005226">
    <property type="entry name" value="UPF0014_fam"/>
</dbReference>
<keyword evidence="5 6" id="KW-0472">Membrane</keyword>
<reference evidence="7" key="1">
    <citation type="submission" date="2019-08" db="EMBL/GenBank/DDBJ databases">
        <authorList>
            <person name="Kucharzyk K."/>
            <person name="Murdoch R.W."/>
            <person name="Higgins S."/>
            <person name="Loffler F."/>
        </authorList>
    </citation>
    <scope>NUCLEOTIDE SEQUENCE</scope>
</reference>
<feature type="transmembrane region" description="Helical" evidence="6">
    <location>
        <begin position="65"/>
        <end position="83"/>
    </location>
</feature>
<feature type="transmembrane region" description="Helical" evidence="6">
    <location>
        <begin position="219"/>
        <end position="245"/>
    </location>
</feature>
<proteinExistence type="inferred from homology"/>
<comment type="subcellular location">
    <subcellularLocation>
        <location evidence="1">Membrane</location>
        <topology evidence="1">Multi-pass membrane protein</topology>
    </subcellularLocation>
</comment>
<evidence type="ECO:0000256" key="1">
    <source>
        <dbReference type="ARBA" id="ARBA00004141"/>
    </source>
</evidence>
<organism evidence="7">
    <name type="scientific">bioreactor metagenome</name>
    <dbReference type="NCBI Taxonomy" id="1076179"/>
    <lineage>
        <taxon>unclassified sequences</taxon>
        <taxon>metagenomes</taxon>
        <taxon>ecological metagenomes</taxon>
    </lineage>
</organism>
<evidence type="ECO:0000256" key="2">
    <source>
        <dbReference type="ARBA" id="ARBA00005268"/>
    </source>
</evidence>
<feature type="transmembrane region" description="Helical" evidence="6">
    <location>
        <begin position="95"/>
        <end position="114"/>
    </location>
</feature>